<evidence type="ECO:0000256" key="2">
    <source>
        <dbReference type="SAM" id="Phobius"/>
    </source>
</evidence>
<dbReference type="InterPro" id="IPR019734">
    <property type="entry name" value="TPR_rpt"/>
</dbReference>
<dbReference type="Proteomes" id="UP000236161">
    <property type="component" value="Unassembled WGS sequence"/>
</dbReference>
<dbReference type="EMBL" id="KZ452012">
    <property type="protein sequence ID" value="PKA51784.1"/>
    <property type="molecule type" value="Genomic_DNA"/>
</dbReference>
<sequence>MSASSNLWVLLGLGIAGVLIASRKLKRVVRKDLGAFVERFELLPPPQPAPPKAPHPLTGLSFAVADVFDIVGYVTGFGNPDWARTHEAATETCPVVAILVEGGATCIGKTIVDDMAFSLNGENKHFGAPTNPKASDRIPGGCSSGSAVAVSGGIVEFSLGVDSIGGVRVPGAFCGILGFRPSHGTISNVGVLQVSQSLDTVGLFARDPGVLHRAVHVLLKLPYADQRQPRRIMIADDCFQIAKIPTQRITQIVTKSVETLLGRQVLSHVNVGAYLESNVSSLKELQSSLINGDVKKSSLASLAAAMKLIHKYEFRSNHKNWISSTNPTIDPSISVTLDNSEENSEVLIEKCQSTRTESRFALNSLLKDDGILVLPTVSGSPPKLNSKESLSEDYQIRLSHLSAIASMSGCCQATVPLDVNEKYPLSVSLIARHGGDRFLLDIVQMLYPTFQEQASITMKSSVSNSNASKEESAEIAKEKGNVAYKEKQYQKAINLYSEAIKLNGKNATYYSNRAAAYLELGSYLQAEADCSTAINIDKKNVKAYLRRGTAREMLGYYKEAMEGLNGCRTGGSFHGSSVWICAPKEEERDSAANSFDPTSWYGDLPIDVKFSEASRRTQM</sequence>
<dbReference type="OrthoDB" id="245563at2759"/>
<organism evidence="4 5">
    <name type="scientific">Apostasia shenzhenica</name>
    <dbReference type="NCBI Taxonomy" id="1088818"/>
    <lineage>
        <taxon>Eukaryota</taxon>
        <taxon>Viridiplantae</taxon>
        <taxon>Streptophyta</taxon>
        <taxon>Embryophyta</taxon>
        <taxon>Tracheophyta</taxon>
        <taxon>Spermatophyta</taxon>
        <taxon>Magnoliopsida</taxon>
        <taxon>Liliopsida</taxon>
        <taxon>Asparagales</taxon>
        <taxon>Orchidaceae</taxon>
        <taxon>Apostasioideae</taxon>
        <taxon>Apostasia</taxon>
    </lineage>
</organism>
<dbReference type="Pfam" id="PF01425">
    <property type="entry name" value="Amidase"/>
    <property type="match status" value="1"/>
</dbReference>
<keyword evidence="4" id="KW-0261">Viral envelope protein</keyword>
<protein>
    <submittedName>
        <fullName evidence="4">Outer envelope protein 64, chloroplastic</fullName>
        <ecNumber evidence="4">3.1.3.16</ecNumber>
    </submittedName>
</protein>
<dbReference type="EC" id="3.1.3.16" evidence="4"/>
<proteinExistence type="predicted"/>
<dbReference type="InterPro" id="IPR036928">
    <property type="entry name" value="AS_sf"/>
</dbReference>
<keyword evidence="4" id="KW-0378">Hydrolase</keyword>
<keyword evidence="2" id="KW-0812">Transmembrane</keyword>
<name>A0A2I0A8D2_9ASPA</name>
<feature type="transmembrane region" description="Helical" evidence="2">
    <location>
        <begin position="6"/>
        <end position="22"/>
    </location>
</feature>
<dbReference type="GO" id="GO:0004722">
    <property type="term" value="F:protein serine/threonine phosphatase activity"/>
    <property type="evidence" value="ECO:0007669"/>
    <property type="project" value="UniProtKB-EC"/>
</dbReference>
<dbReference type="Gene3D" id="1.25.40.10">
    <property type="entry name" value="Tetratricopeptide repeat domain"/>
    <property type="match status" value="1"/>
</dbReference>
<dbReference type="STRING" id="1088818.A0A2I0A8D2"/>
<gene>
    <name evidence="4" type="primary">OEP64</name>
    <name evidence="4" type="ORF">AXF42_Ash008013</name>
</gene>
<accession>A0A2I0A8D2</accession>
<evidence type="ECO:0000256" key="1">
    <source>
        <dbReference type="PROSITE-ProRule" id="PRU00339"/>
    </source>
</evidence>
<feature type="repeat" description="TPR" evidence="1">
    <location>
        <begin position="473"/>
        <end position="506"/>
    </location>
</feature>
<dbReference type="PANTHER" id="PTHR46310">
    <property type="entry name" value="AMIDASE 1"/>
    <property type="match status" value="1"/>
</dbReference>
<keyword evidence="2" id="KW-1133">Transmembrane helix</keyword>
<dbReference type="Gene3D" id="3.90.1300.10">
    <property type="entry name" value="Amidase signature (AS) domain"/>
    <property type="match status" value="1"/>
</dbReference>
<evidence type="ECO:0000313" key="5">
    <source>
        <dbReference type="Proteomes" id="UP000236161"/>
    </source>
</evidence>
<dbReference type="InterPro" id="IPR023631">
    <property type="entry name" value="Amidase_dom"/>
</dbReference>
<dbReference type="SMART" id="SM00028">
    <property type="entry name" value="TPR"/>
    <property type="match status" value="2"/>
</dbReference>
<evidence type="ECO:0000259" key="3">
    <source>
        <dbReference type="Pfam" id="PF01425"/>
    </source>
</evidence>
<dbReference type="SUPFAM" id="SSF48452">
    <property type="entry name" value="TPR-like"/>
    <property type="match status" value="1"/>
</dbReference>
<keyword evidence="4" id="KW-0946">Virion</keyword>
<dbReference type="Pfam" id="PF13414">
    <property type="entry name" value="TPR_11"/>
    <property type="match status" value="1"/>
</dbReference>
<dbReference type="InterPro" id="IPR011990">
    <property type="entry name" value="TPR-like_helical_dom_sf"/>
</dbReference>
<feature type="domain" description="Amidase" evidence="3">
    <location>
        <begin position="54"/>
        <end position="440"/>
    </location>
</feature>
<dbReference type="SUPFAM" id="SSF75304">
    <property type="entry name" value="Amidase signature (AS) enzymes"/>
    <property type="match status" value="1"/>
</dbReference>
<dbReference type="PANTHER" id="PTHR46310:SF5">
    <property type="entry name" value="OUTER ENVELOPE PROTEIN 64, CHLOROPLASTIC"/>
    <property type="match status" value="1"/>
</dbReference>
<keyword evidence="1" id="KW-0802">TPR repeat</keyword>
<evidence type="ECO:0000313" key="4">
    <source>
        <dbReference type="EMBL" id="PKA51784.1"/>
    </source>
</evidence>
<reference evidence="4 5" key="1">
    <citation type="journal article" date="2017" name="Nature">
        <title>The Apostasia genome and the evolution of orchids.</title>
        <authorList>
            <person name="Zhang G.Q."/>
            <person name="Liu K.W."/>
            <person name="Li Z."/>
            <person name="Lohaus R."/>
            <person name="Hsiao Y.Y."/>
            <person name="Niu S.C."/>
            <person name="Wang J.Y."/>
            <person name="Lin Y.C."/>
            <person name="Xu Q."/>
            <person name="Chen L.J."/>
            <person name="Yoshida K."/>
            <person name="Fujiwara S."/>
            <person name="Wang Z.W."/>
            <person name="Zhang Y.Q."/>
            <person name="Mitsuda N."/>
            <person name="Wang M."/>
            <person name="Liu G.H."/>
            <person name="Pecoraro L."/>
            <person name="Huang H.X."/>
            <person name="Xiao X.J."/>
            <person name="Lin M."/>
            <person name="Wu X.Y."/>
            <person name="Wu W.L."/>
            <person name="Chen Y.Y."/>
            <person name="Chang S.B."/>
            <person name="Sakamoto S."/>
            <person name="Ohme-Takagi M."/>
            <person name="Yagi M."/>
            <person name="Zeng S.J."/>
            <person name="Shen C.Y."/>
            <person name="Yeh C.M."/>
            <person name="Luo Y.B."/>
            <person name="Tsai W.C."/>
            <person name="Van de Peer Y."/>
            <person name="Liu Z.J."/>
        </authorList>
    </citation>
    <scope>NUCLEOTIDE SEQUENCE [LARGE SCALE GENOMIC DNA]</scope>
    <source>
        <strain evidence="5">cv. Shenzhen</strain>
        <tissue evidence="4">Stem</tissue>
    </source>
</reference>
<dbReference type="AlphaFoldDB" id="A0A2I0A8D2"/>
<dbReference type="FunFam" id="3.90.1300.10:FF:000004">
    <property type="entry name" value="Outer envelope protein 64, mitochondrial"/>
    <property type="match status" value="1"/>
</dbReference>
<keyword evidence="5" id="KW-1185">Reference proteome</keyword>
<keyword evidence="2" id="KW-0472">Membrane</keyword>
<dbReference type="PROSITE" id="PS50005">
    <property type="entry name" value="TPR"/>
    <property type="match status" value="1"/>
</dbReference>